<protein>
    <submittedName>
        <fullName evidence="5">CBS domain-containing protein</fullName>
    </submittedName>
</protein>
<feature type="domain" description="CBS" evidence="3">
    <location>
        <begin position="7"/>
        <end position="63"/>
    </location>
</feature>
<dbReference type="EMBL" id="CP116507">
    <property type="protein sequence ID" value="WCG22475.1"/>
    <property type="molecule type" value="Genomic_DNA"/>
</dbReference>
<dbReference type="Gene3D" id="3.30.70.260">
    <property type="match status" value="1"/>
</dbReference>
<dbReference type="SMART" id="SM00116">
    <property type="entry name" value="CBS"/>
    <property type="match status" value="2"/>
</dbReference>
<name>A0AAF0BHI6_9ENTE</name>
<dbReference type="SUPFAM" id="SSF55021">
    <property type="entry name" value="ACT-like"/>
    <property type="match status" value="1"/>
</dbReference>
<keyword evidence="2" id="KW-0129">CBS domain</keyword>
<dbReference type="Pfam" id="PF00571">
    <property type="entry name" value="CBS"/>
    <property type="match status" value="2"/>
</dbReference>
<feature type="domain" description="ACT" evidence="4">
    <location>
        <begin position="143"/>
        <end position="212"/>
    </location>
</feature>
<accession>A0AAF0BHI6</accession>
<dbReference type="Gene3D" id="3.10.580.10">
    <property type="entry name" value="CBS-domain"/>
    <property type="match status" value="1"/>
</dbReference>
<dbReference type="AlphaFoldDB" id="A0AAF0BHI6"/>
<reference evidence="5" key="1">
    <citation type="submission" date="2023-01" db="EMBL/GenBank/DDBJ databases">
        <title>Oxazolidinone resistance genes in florfenicol resistant enterococci from beef cattle and veal calves at slaughter.</title>
        <authorList>
            <person name="Biggel M."/>
        </authorList>
    </citation>
    <scope>NUCLEOTIDE SEQUENCE</scope>
    <source>
        <strain evidence="5">K204-1</strain>
    </source>
</reference>
<dbReference type="InterPro" id="IPR051462">
    <property type="entry name" value="CBS_domain-containing"/>
</dbReference>
<sequence>MLVKYFMSDDLVTVSPETTVSESIELMKRHAIHRLPVVSNNQLVGLLTEGTIQAALPSKATSLSVYEVNYLLTKTRVKDVMIKHVTTISGESLIEEAILKMRQEHIGVLPVCDDHRLVGILTTSDVFDSYLDMTGFLQKGVRMVIRVNEDHQGVLAEITNLLAKHHVNIVQVVVYRETGKPEIVFQLSDISKEEVMSVFHHSRFEIHQLIET</sequence>
<dbReference type="PANTHER" id="PTHR48108">
    <property type="entry name" value="CBS DOMAIN-CONTAINING PROTEIN CBSX2, CHLOROPLASTIC"/>
    <property type="match status" value="1"/>
</dbReference>
<dbReference type="InterPro" id="IPR046342">
    <property type="entry name" value="CBS_dom_sf"/>
</dbReference>
<dbReference type="PANTHER" id="PTHR48108:SF34">
    <property type="entry name" value="CBS DOMAIN-CONTAINING PROTEIN YHCV"/>
    <property type="match status" value="1"/>
</dbReference>
<evidence type="ECO:0000259" key="3">
    <source>
        <dbReference type="PROSITE" id="PS51371"/>
    </source>
</evidence>
<dbReference type="PROSITE" id="PS51671">
    <property type="entry name" value="ACT"/>
    <property type="match status" value="1"/>
</dbReference>
<feature type="domain" description="CBS" evidence="3">
    <location>
        <begin position="81"/>
        <end position="139"/>
    </location>
</feature>
<proteinExistence type="predicted"/>
<dbReference type="InterPro" id="IPR002912">
    <property type="entry name" value="ACT_dom"/>
</dbReference>
<dbReference type="PROSITE" id="PS51371">
    <property type="entry name" value="CBS"/>
    <property type="match status" value="2"/>
</dbReference>
<keyword evidence="1" id="KW-0677">Repeat</keyword>
<dbReference type="SUPFAM" id="SSF54631">
    <property type="entry name" value="CBS-domain pair"/>
    <property type="match status" value="1"/>
</dbReference>
<organism evidence="5 6">
    <name type="scientific">Vagococcus lutrae</name>
    <dbReference type="NCBI Taxonomy" id="81947"/>
    <lineage>
        <taxon>Bacteria</taxon>
        <taxon>Bacillati</taxon>
        <taxon>Bacillota</taxon>
        <taxon>Bacilli</taxon>
        <taxon>Lactobacillales</taxon>
        <taxon>Enterococcaceae</taxon>
        <taxon>Vagococcus</taxon>
    </lineage>
</organism>
<gene>
    <name evidence="5" type="ORF">PML95_08775</name>
</gene>
<evidence type="ECO:0000313" key="5">
    <source>
        <dbReference type="EMBL" id="WCG22475.1"/>
    </source>
</evidence>
<dbReference type="InterPro" id="IPR000644">
    <property type="entry name" value="CBS_dom"/>
</dbReference>
<evidence type="ECO:0000313" key="6">
    <source>
        <dbReference type="Proteomes" id="UP001179600"/>
    </source>
</evidence>
<evidence type="ECO:0000256" key="1">
    <source>
        <dbReference type="ARBA" id="ARBA00022737"/>
    </source>
</evidence>
<dbReference type="RefSeq" id="WP_272163265.1">
    <property type="nucleotide sequence ID" value="NZ_CP116507.1"/>
</dbReference>
<dbReference type="InterPro" id="IPR045865">
    <property type="entry name" value="ACT-like_dom_sf"/>
</dbReference>
<evidence type="ECO:0000256" key="2">
    <source>
        <dbReference type="PROSITE-ProRule" id="PRU00703"/>
    </source>
</evidence>
<evidence type="ECO:0000259" key="4">
    <source>
        <dbReference type="PROSITE" id="PS51671"/>
    </source>
</evidence>
<dbReference type="CDD" id="cd04584">
    <property type="entry name" value="CBS_pair_AcuB_like"/>
    <property type="match status" value="1"/>
</dbReference>
<dbReference type="Proteomes" id="UP001179600">
    <property type="component" value="Chromosome"/>
</dbReference>